<reference evidence="1" key="3">
    <citation type="submission" date="2023-05" db="EMBL/GenBank/DDBJ databases">
        <authorList>
            <person name="Smith C.H."/>
        </authorList>
    </citation>
    <scope>NUCLEOTIDE SEQUENCE</scope>
    <source>
        <strain evidence="1">CHS0354</strain>
        <tissue evidence="1">Mantle</tissue>
    </source>
</reference>
<dbReference type="EMBL" id="JAEAOA010000613">
    <property type="protein sequence ID" value="KAK3595592.1"/>
    <property type="molecule type" value="Genomic_DNA"/>
</dbReference>
<proteinExistence type="predicted"/>
<comment type="caution">
    <text evidence="1">The sequence shown here is derived from an EMBL/GenBank/DDBJ whole genome shotgun (WGS) entry which is preliminary data.</text>
</comment>
<evidence type="ECO:0000313" key="1">
    <source>
        <dbReference type="EMBL" id="KAK3595592.1"/>
    </source>
</evidence>
<evidence type="ECO:0000313" key="2">
    <source>
        <dbReference type="Proteomes" id="UP001195483"/>
    </source>
</evidence>
<name>A0AAE0W045_9BIVA</name>
<dbReference type="Proteomes" id="UP001195483">
    <property type="component" value="Unassembled WGS sequence"/>
</dbReference>
<accession>A0AAE0W045</accession>
<sequence>MFRHNLDQCLCDQSNMDKKEILQKLIKFKARLGEQKSEEPTSKLFKPETTAILGEKSADTRGDSEATNTIEEKGLIVMKKILLLMMEGYKSKLGKKTKSAKTMYTGSIIEVLNENFDKFKILVNKNVFRKPWIVAKLYQNDVEQEFEKLVTTALLGEILYESTLEPASHKLIREGGLAGALGHYHIKTEVDKLKTGVDDINNINNVLLTNVSQRTILAEAQNHQKPKPC</sequence>
<protein>
    <submittedName>
        <fullName evidence="1">Uncharacterized protein</fullName>
    </submittedName>
</protein>
<reference evidence="1" key="1">
    <citation type="journal article" date="2021" name="Genome Biol. Evol.">
        <title>A High-Quality Reference Genome for a Parasitic Bivalve with Doubly Uniparental Inheritance (Bivalvia: Unionida).</title>
        <authorList>
            <person name="Smith C.H."/>
        </authorList>
    </citation>
    <scope>NUCLEOTIDE SEQUENCE</scope>
    <source>
        <strain evidence="1">CHS0354</strain>
    </source>
</reference>
<organism evidence="1 2">
    <name type="scientific">Potamilus streckersoni</name>
    <dbReference type="NCBI Taxonomy" id="2493646"/>
    <lineage>
        <taxon>Eukaryota</taxon>
        <taxon>Metazoa</taxon>
        <taxon>Spiralia</taxon>
        <taxon>Lophotrochozoa</taxon>
        <taxon>Mollusca</taxon>
        <taxon>Bivalvia</taxon>
        <taxon>Autobranchia</taxon>
        <taxon>Heteroconchia</taxon>
        <taxon>Palaeoheterodonta</taxon>
        <taxon>Unionida</taxon>
        <taxon>Unionoidea</taxon>
        <taxon>Unionidae</taxon>
        <taxon>Ambleminae</taxon>
        <taxon>Lampsilini</taxon>
        <taxon>Potamilus</taxon>
    </lineage>
</organism>
<reference evidence="1" key="2">
    <citation type="journal article" date="2021" name="Genome Biol. Evol.">
        <title>Developing a high-quality reference genome for a parasitic bivalve with doubly uniparental inheritance (Bivalvia: Unionida).</title>
        <authorList>
            <person name="Smith C.H."/>
        </authorList>
    </citation>
    <scope>NUCLEOTIDE SEQUENCE</scope>
    <source>
        <strain evidence="1">CHS0354</strain>
        <tissue evidence="1">Mantle</tissue>
    </source>
</reference>
<keyword evidence="2" id="KW-1185">Reference proteome</keyword>
<gene>
    <name evidence="1" type="ORF">CHS0354_009548</name>
</gene>
<dbReference type="AlphaFoldDB" id="A0AAE0W045"/>